<sequence length="101" mass="10684">MRSRESHVAGERYVDPGRVGLGPAPQVKGGAASDETVWRHPLRHRFEALTQIRGVLAVGVNAGREANCEPESDGLIQGAAAPLRLEPRRGATGVPNDGGPR</sequence>
<proteinExistence type="predicted"/>
<name>A0ABQ6IFH5_9MICO</name>
<keyword evidence="3" id="KW-1185">Reference proteome</keyword>
<gene>
    <name evidence="2" type="ORF">GCM10025876_17010</name>
</gene>
<protein>
    <submittedName>
        <fullName evidence="2">Uncharacterized protein</fullName>
    </submittedName>
</protein>
<accession>A0ABQ6IFH5</accession>
<feature type="region of interest" description="Disordered" evidence="1">
    <location>
        <begin position="1"/>
        <end position="34"/>
    </location>
</feature>
<dbReference type="EMBL" id="BSUN01000001">
    <property type="protein sequence ID" value="GMA35497.1"/>
    <property type="molecule type" value="Genomic_DNA"/>
</dbReference>
<feature type="region of interest" description="Disordered" evidence="1">
    <location>
        <begin position="69"/>
        <end position="101"/>
    </location>
</feature>
<feature type="compositionally biased region" description="Basic and acidic residues" evidence="1">
    <location>
        <begin position="1"/>
        <end position="15"/>
    </location>
</feature>
<reference evidence="3" key="1">
    <citation type="journal article" date="2019" name="Int. J. Syst. Evol. Microbiol.">
        <title>The Global Catalogue of Microorganisms (GCM) 10K type strain sequencing project: providing services to taxonomists for standard genome sequencing and annotation.</title>
        <authorList>
            <consortium name="The Broad Institute Genomics Platform"/>
            <consortium name="The Broad Institute Genome Sequencing Center for Infectious Disease"/>
            <person name="Wu L."/>
            <person name="Ma J."/>
        </authorList>
    </citation>
    <scope>NUCLEOTIDE SEQUENCE [LARGE SCALE GENOMIC DNA]</scope>
    <source>
        <strain evidence="3">NBRC 112299</strain>
    </source>
</reference>
<evidence type="ECO:0000256" key="1">
    <source>
        <dbReference type="SAM" id="MobiDB-lite"/>
    </source>
</evidence>
<dbReference type="Proteomes" id="UP001157125">
    <property type="component" value="Unassembled WGS sequence"/>
</dbReference>
<evidence type="ECO:0000313" key="3">
    <source>
        <dbReference type="Proteomes" id="UP001157125"/>
    </source>
</evidence>
<evidence type="ECO:0000313" key="2">
    <source>
        <dbReference type="EMBL" id="GMA35497.1"/>
    </source>
</evidence>
<organism evidence="2 3">
    <name type="scientific">Demequina litorisediminis</name>
    <dbReference type="NCBI Taxonomy" id="1849022"/>
    <lineage>
        <taxon>Bacteria</taxon>
        <taxon>Bacillati</taxon>
        <taxon>Actinomycetota</taxon>
        <taxon>Actinomycetes</taxon>
        <taxon>Micrococcales</taxon>
        <taxon>Demequinaceae</taxon>
        <taxon>Demequina</taxon>
    </lineage>
</organism>
<comment type="caution">
    <text evidence="2">The sequence shown here is derived from an EMBL/GenBank/DDBJ whole genome shotgun (WGS) entry which is preliminary data.</text>
</comment>